<reference evidence="2 3" key="1">
    <citation type="submission" date="2019-06" db="EMBL/GenBank/DDBJ databases">
        <title>A novel bacterium of genus Amaricoccus, isolated from marine sediment.</title>
        <authorList>
            <person name="Huang H."/>
            <person name="Mo K."/>
            <person name="Hu Y."/>
        </authorList>
    </citation>
    <scope>NUCLEOTIDE SEQUENCE [LARGE SCALE GENOMIC DNA]</scope>
    <source>
        <strain evidence="2 3">HB172011</strain>
    </source>
</reference>
<dbReference type="AlphaFoldDB" id="A0A501WL08"/>
<evidence type="ECO:0000313" key="2">
    <source>
        <dbReference type="EMBL" id="TPE50433.1"/>
    </source>
</evidence>
<dbReference type="InterPro" id="IPR023606">
    <property type="entry name" value="CoA-Trfase_III_dom_1_sf"/>
</dbReference>
<sequence>MERPLAGLRVLELARVLAGPWIGQTLADLGADVVKVESPGGDETRGWGPPFAPDGAAAYFHAANRNKRGMTLDFRDAGDRALALRLAAAADVVIENFKVGGLVKFGLDHASVAALNPRVVYVSVTGFGQDGPLAARPGYDFIIQGMGGIMDLTGEPDGPPEKAGVAFADLFTGLYGVIAVQAALALRERTGAGQWIDMALFDTQLAVLANQAANHLIGGATPRRLGNAHPNIVPYQVFAASDAPLVLACGNDAQFARLCAGLGLAEDPRFATNRGRVGHRAEVVALLAARIAELPRAEALAIMDRAGVPAGPINTVAEAFAEPQALARGIARDIGGSRAPRPPMRFSAAELAADRPPPRLDEHGPAIRAALASGQDWP</sequence>
<dbReference type="PANTHER" id="PTHR48207">
    <property type="entry name" value="SUCCINATE--HYDROXYMETHYLGLUTARATE COA-TRANSFERASE"/>
    <property type="match status" value="1"/>
</dbReference>
<dbReference type="EMBL" id="VFRP01000010">
    <property type="protein sequence ID" value="TPE50433.1"/>
    <property type="molecule type" value="Genomic_DNA"/>
</dbReference>
<name>A0A501WL08_9RHOB</name>
<dbReference type="Pfam" id="PF02515">
    <property type="entry name" value="CoA_transf_3"/>
    <property type="match status" value="1"/>
</dbReference>
<dbReference type="InterPro" id="IPR003673">
    <property type="entry name" value="CoA-Trfase_fam_III"/>
</dbReference>
<dbReference type="RefSeq" id="WP_140454310.1">
    <property type="nucleotide sequence ID" value="NZ_VFRP01000010.1"/>
</dbReference>
<dbReference type="Gene3D" id="3.40.50.10540">
    <property type="entry name" value="Crotonobetainyl-coa:carnitine coa-transferase, domain 1"/>
    <property type="match status" value="1"/>
</dbReference>
<evidence type="ECO:0000313" key="3">
    <source>
        <dbReference type="Proteomes" id="UP000319255"/>
    </source>
</evidence>
<dbReference type="GO" id="GO:0008410">
    <property type="term" value="F:CoA-transferase activity"/>
    <property type="evidence" value="ECO:0007669"/>
    <property type="project" value="TreeGrafter"/>
</dbReference>
<dbReference type="Proteomes" id="UP000319255">
    <property type="component" value="Unassembled WGS sequence"/>
</dbReference>
<accession>A0A501WL08</accession>
<dbReference type="Gene3D" id="3.30.1540.10">
    <property type="entry name" value="formyl-coa transferase, domain 3"/>
    <property type="match status" value="1"/>
</dbReference>
<keyword evidence="1 2" id="KW-0808">Transferase</keyword>
<dbReference type="OrthoDB" id="7208981at2"/>
<dbReference type="PANTHER" id="PTHR48207:SF3">
    <property type="entry name" value="SUCCINATE--HYDROXYMETHYLGLUTARATE COA-TRANSFERASE"/>
    <property type="match status" value="1"/>
</dbReference>
<dbReference type="InterPro" id="IPR044855">
    <property type="entry name" value="CoA-Trfase_III_dom3_sf"/>
</dbReference>
<gene>
    <name evidence="2" type="ORF">FJM51_11590</name>
</gene>
<evidence type="ECO:0000256" key="1">
    <source>
        <dbReference type="ARBA" id="ARBA00022679"/>
    </source>
</evidence>
<proteinExistence type="predicted"/>
<dbReference type="InterPro" id="IPR050483">
    <property type="entry name" value="CoA-transferase_III_domain"/>
</dbReference>
<dbReference type="SUPFAM" id="SSF89796">
    <property type="entry name" value="CoA-transferase family III (CaiB/BaiF)"/>
    <property type="match status" value="1"/>
</dbReference>
<organism evidence="2 3">
    <name type="scientific">Amaricoccus solimangrovi</name>
    <dbReference type="NCBI Taxonomy" id="2589815"/>
    <lineage>
        <taxon>Bacteria</taxon>
        <taxon>Pseudomonadati</taxon>
        <taxon>Pseudomonadota</taxon>
        <taxon>Alphaproteobacteria</taxon>
        <taxon>Rhodobacterales</taxon>
        <taxon>Paracoccaceae</taxon>
        <taxon>Amaricoccus</taxon>
    </lineage>
</organism>
<keyword evidence="3" id="KW-1185">Reference proteome</keyword>
<comment type="caution">
    <text evidence="2">The sequence shown here is derived from an EMBL/GenBank/DDBJ whole genome shotgun (WGS) entry which is preliminary data.</text>
</comment>
<protein>
    <submittedName>
        <fullName evidence="2">CoA transferase</fullName>
    </submittedName>
</protein>